<keyword evidence="1" id="KW-0812">Transmembrane</keyword>
<proteinExistence type="predicted"/>
<dbReference type="EMBL" id="MU839835">
    <property type="protein sequence ID" value="KAK1754704.1"/>
    <property type="molecule type" value="Genomic_DNA"/>
</dbReference>
<accession>A0AAJ0BAI3</accession>
<keyword evidence="1" id="KW-1133">Transmembrane helix</keyword>
<comment type="caution">
    <text evidence="2">The sequence shown here is derived from an EMBL/GenBank/DDBJ whole genome shotgun (WGS) entry which is preliminary data.</text>
</comment>
<name>A0AAJ0BAI3_9PEZI</name>
<organism evidence="2 3">
    <name type="scientific">Echria macrotheca</name>
    <dbReference type="NCBI Taxonomy" id="438768"/>
    <lineage>
        <taxon>Eukaryota</taxon>
        <taxon>Fungi</taxon>
        <taxon>Dikarya</taxon>
        <taxon>Ascomycota</taxon>
        <taxon>Pezizomycotina</taxon>
        <taxon>Sordariomycetes</taxon>
        <taxon>Sordariomycetidae</taxon>
        <taxon>Sordariales</taxon>
        <taxon>Schizotheciaceae</taxon>
        <taxon>Echria</taxon>
    </lineage>
</organism>
<sequence>MARIGCLSFGVKSAFLGHGSRLWGFGGWFLFGVGWQQHHMVFLGSYSWSDTFFFIVAICCVIIQWKSFTCQTAREVVAQGHQRYAFI</sequence>
<keyword evidence="3" id="KW-1185">Reference proteome</keyword>
<dbReference type="AlphaFoldDB" id="A0AAJ0BAI3"/>
<dbReference type="Proteomes" id="UP001239445">
    <property type="component" value="Unassembled WGS sequence"/>
</dbReference>
<protein>
    <submittedName>
        <fullName evidence="2">Uncharacterized protein</fullName>
    </submittedName>
</protein>
<reference evidence="2" key="1">
    <citation type="submission" date="2023-06" db="EMBL/GenBank/DDBJ databases">
        <title>Genome-scale phylogeny and comparative genomics of the fungal order Sordariales.</title>
        <authorList>
            <consortium name="Lawrence Berkeley National Laboratory"/>
            <person name="Hensen N."/>
            <person name="Bonometti L."/>
            <person name="Westerberg I."/>
            <person name="Brannstrom I.O."/>
            <person name="Guillou S."/>
            <person name="Cros-Aarteil S."/>
            <person name="Calhoun S."/>
            <person name="Haridas S."/>
            <person name="Kuo A."/>
            <person name="Mondo S."/>
            <person name="Pangilinan J."/>
            <person name="Riley R."/>
            <person name="Labutti K."/>
            <person name="Andreopoulos B."/>
            <person name="Lipzen A."/>
            <person name="Chen C."/>
            <person name="Yanf M."/>
            <person name="Daum C."/>
            <person name="Ng V."/>
            <person name="Clum A."/>
            <person name="Steindorff A."/>
            <person name="Ohm R."/>
            <person name="Martin F."/>
            <person name="Silar P."/>
            <person name="Natvig D."/>
            <person name="Lalanne C."/>
            <person name="Gautier V."/>
            <person name="Ament-Velasquez S.L."/>
            <person name="Kruys A."/>
            <person name="Hutchinson M.I."/>
            <person name="Powell A.J."/>
            <person name="Barry K."/>
            <person name="Miller A.N."/>
            <person name="Grigoriev I.V."/>
            <person name="Debuchy R."/>
            <person name="Gladieux P."/>
            <person name="Thoren M.H."/>
            <person name="Johannesson H."/>
        </authorList>
    </citation>
    <scope>NUCLEOTIDE SEQUENCE</scope>
    <source>
        <strain evidence="2">PSN4</strain>
    </source>
</reference>
<evidence type="ECO:0000256" key="1">
    <source>
        <dbReference type="SAM" id="Phobius"/>
    </source>
</evidence>
<feature type="transmembrane region" description="Helical" evidence="1">
    <location>
        <begin position="43"/>
        <end position="65"/>
    </location>
</feature>
<keyword evidence="1" id="KW-0472">Membrane</keyword>
<evidence type="ECO:0000313" key="2">
    <source>
        <dbReference type="EMBL" id="KAK1754704.1"/>
    </source>
</evidence>
<gene>
    <name evidence="2" type="ORF">QBC47DRAFT_224580</name>
</gene>
<evidence type="ECO:0000313" key="3">
    <source>
        <dbReference type="Proteomes" id="UP001239445"/>
    </source>
</evidence>